<dbReference type="STRING" id="1754190.A0A1Y2CGN3"/>
<reference evidence="3" key="1">
    <citation type="submission" date="2016-08" db="EMBL/GenBank/DDBJ databases">
        <title>A Parts List for Fungal Cellulosomes Revealed by Comparative Genomics.</title>
        <authorList>
            <consortium name="DOE Joint Genome Institute"/>
            <person name="Haitjema C.H."/>
            <person name="Gilmore S.P."/>
            <person name="Henske J.K."/>
            <person name="Solomon K.V."/>
            <person name="De Groot R."/>
            <person name="Kuo A."/>
            <person name="Mondo S.J."/>
            <person name="Salamov A.A."/>
            <person name="Labutti K."/>
            <person name="Zhao Z."/>
            <person name="Chiniquy J."/>
            <person name="Barry K."/>
            <person name="Brewer H.M."/>
            <person name="Purvine S.O."/>
            <person name="Wright A.T."/>
            <person name="Boxma B."/>
            <person name="Van Alen T."/>
            <person name="Hackstein J.H."/>
            <person name="Baker S.E."/>
            <person name="Grigoriev I.V."/>
            <person name="O'Malley M.A."/>
        </authorList>
    </citation>
    <scope>NUCLEOTIDE SEQUENCE [LARGE SCALE GENOMIC DNA]</scope>
    <source>
        <strain evidence="3">G1</strain>
    </source>
</reference>
<keyword evidence="1" id="KW-0175">Coiled coil</keyword>
<dbReference type="EMBL" id="MCOG01000109">
    <property type="protein sequence ID" value="ORY46189.1"/>
    <property type="molecule type" value="Genomic_DNA"/>
</dbReference>
<organism evidence="3 4">
    <name type="scientific">Neocallimastix californiae</name>
    <dbReference type="NCBI Taxonomy" id="1754190"/>
    <lineage>
        <taxon>Eukaryota</taxon>
        <taxon>Fungi</taxon>
        <taxon>Fungi incertae sedis</taxon>
        <taxon>Chytridiomycota</taxon>
        <taxon>Chytridiomycota incertae sedis</taxon>
        <taxon>Neocallimastigomycetes</taxon>
        <taxon>Neocallimastigales</taxon>
        <taxon>Neocallimastigaceae</taxon>
        <taxon>Neocallimastix</taxon>
    </lineage>
</organism>
<evidence type="ECO:0000259" key="2">
    <source>
        <dbReference type="Pfam" id="PF21924"/>
    </source>
</evidence>
<evidence type="ECO:0000256" key="1">
    <source>
        <dbReference type="SAM" id="Coils"/>
    </source>
</evidence>
<protein>
    <recommendedName>
        <fullName evidence="2">XRCC4 coiled-coil domain-containing protein</fullName>
    </recommendedName>
</protein>
<dbReference type="InterPro" id="IPR053962">
    <property type="entry name" value="XRCC4_CC"/>
</dbReference>
<keyword evidence="4" id="KW-1185">Reference proteome</keyword>
<proteinExistence type="predicted"/>
<evidence type="ECO:0000313" key="3">
    <source>
        <dbReference type="EMBL" id="ORY46189.1"/>
    </source>
</evidence>
<gene>
    <name evidence="3" type="ORF">LY90DRAFT_14784</name>
</gene>
<dbReference type="Proteomes" id="UP000193920">
    <property type="component" value="Unassembled WGS sequence"/>
</dbReference>
<feature type="coiled-coil region" evidence="1">
    <location>
        <begin position="1"/>
        <end position="68"/>
    </location>
</feature>
<dbReference type="Pfam" id="PF21924">
    <property type="entry name" value="XRCC4_CC"/>
    <property type="match status" value="1"/>
</dbReference>
<dbReference type="InterPro" id="IPR014751">
    <property type="entry name" value="XRCC4-like_C"/>
</dbReference>
<sequence length="159" mass="19176">MKNENEFLLETNDKLQKEQNEFSKQMDVIINDKKKLEEVYLLKFRELLNEKKRKIKNLMLALKGKEEIINEYKKINQNTFNNDEIKTNNNIDNSNKKEGHINDQKMKELDIDTKNIRKRKRSNNSLNSNVDELLKMKIKWILIQRNPHLKLIIIIQLKE</sequence>
<name>A0A1Y2CGN3_9FUNG</name>
<accession>A0A1Y2CGN3</accession>
<evidence type="ECO:0000313" key="4">
    <source>
        <dbReference type="Proteomes" id="UP000193920"/>
    </source>
</evidence>
<comment type="caution">
    <text evidence="3">The sequence shown here is derived from an EMBL/GenBank/DDBJ whole genome shotgun (WGS) entry which is preliminary data.</text>
</comment>
<dbReference type="OrthoDB" id="8064436at2759"/>
<dbReference type="SUPFAM" id="SSF58022">
    <property type="entry name" value="XRCC4, C-terminal oligomerization domain"/>
    <property type="match status" value="1"/>
</dbReference>
<dbReference type="Gene3D" id="1.20.5.370">
    <property type="match status" value="1"/>
</dbReference>
<feature type="domain" description="XRCC4 coiled-coil" evidence="2">
    <location>
        <begin position="3"/>
        <end position="58"/>
    </location>
</feature>
<dbReference type="AlphaFoldDB" id="A0A1Y2CGN3"/>